<dbReference type="OrthoDB" id="5786478at2"/>
<dbReference type="InterPro" id="IPR036291">
    <property type="entry name" value="NAD(P)-bd_dom_sf"/>
</dbReference>
<dbReference type="AlphaFoldDB" id="A0A3N5Y2Y4"/>
<dbReference type="CDD" id="cd05325">
    <property type="entry name" value="carb_red_sniffer_like_SDR_c"/>
    <property type="match status" value="1"/>
</dbReference>
<dbReference type="PRINTS" id="PR00081">
    <property type="entry name" value="GDHRDH"/>
</dbReference>
<protein>
    <submittedName>
        <fullName evidence="1">SDR family oxidoreductase</fullName>
    </submittedName>
</protein>
<dbReference type="Gene3D" id="3.40.50.720">
    <property type="entry name" value="NAD(P)-binding Rossmann-like Domain"/>
    <property type="match status" value="1"/>
</dbReference>
<reference evidence="1 2" key="1">
    <citation type="submission" date="2018-11" db="EMBL/GenBank/DDBJ databases">
        <authorList>
            <person name="Ye M.-Q."/>
            <person name="Du Z.-J."/>
        </authorList>
    </citation>
    <scope>NUCLEOTIDE SEQUENCE [LARGE SCALE GENOMIC DNA]</scope>
    <source>
        <strain evidence="1 2">U0105</strain>
    </source>
</reference>
<dbReference type="InterPro" id="IPR002347">
    <property type="entry name" value="SDR_fam"/>
</dbReference>
<keyword evidence="2" id="KW-1185">Reference proteome</keyword>
<evidence type="ECO:0000313" key="2">
    <source>
        <dbReference type="Proteomes" id="UP000275281"/>
    </source>
</evidence>
<gene>
    <name evidence="1" type="ORF">DRW07_05790</name>
</gene>
<organism evidence="1 2">
    <name type="scientific">Alteromonas sediminis</name>
    <dbReference type="NCBI Taxonomy" id="2259342"/>
    <lineage>
        <taxon>Bacteria</taxon>
        <taxon>Pseudomonadati</taxon>
        <taxon>Pseudomonadota</taxon>
        <taxon>Gammaproteobacteria</taxon>
        <taxon>Alteromonadales</taxon>
        <taxon>Alteromonadaceae</taxon>
        <taxon>Alteromonas/Salinimonas group</taxon>
        <taxon>Alteromonas</taxon>
    </lineage>
</organism>
<dbReference type="GO" id="GO:0016616">
    <property type="term" value="F:oxidoreductase activity, acting on the CH-OH group of donors, NAD or NADP as acceptor"/>
    <property type="evidence" value="ECO:0007669"/>
    <property type="project" value="TreeGrafter"/>
</dbReference>
<dbReference type="RefSeq" id="WP_124026961.1">
    <property type="nucleotide sequence ID" value="NZ_JBHRSN010000015.1"/>
</dbReference>
<dbReference type="InterPro" id="IPR052184">
    <property type="entry name" value="SDR_enzymes"/>
</dbReference>
<dbReference type="SUPFAM" id="SSF51735">
    <property type="entry name" value="NAD(P)-binding Rossmann-fold domains"/>
    <property type="match status" value="1"/>
</dbReference>
<dbReference type="Proteomes" id="UP000275281">
    <property type="component" value="Unassembled WGS sequence"/>
</dbReference>
<accession>A0A3N5Y2Y4</accession>
<dbReference type="EMBL" id="RPOK01000002">
    <property type="protein sequence ID" value="RPJ67056.1"/>
    <property type="molecule type" value="Genomic_DNA"/>
</dbReference>
<evidence type="ECO:0000313" key="1">
    <source>
        <dbReference type="EMBL" id="RPJ67056.1"/>
    </source>
</evidence>
<dbReference type="PANTHER" id="PTHR45458:SF1">
    <property type="entry name" value="SHORT CHAIN DEHYDROGENASE"/>
    <property type="match status" value="1"/>
</dbReference>
<sequence>MANVVIIGANRGIGLELAKQYAVRGDTVIAVCRKASAPLLQVGCEVIEHVDVSDDQLVDSLAARIPVNQIDTLIHNAGILKSDTLATINMDTLREHFEINTLAPLKTVLALKSKLAPKSKVGLVTSRVGSIADNSSGNNYAYRVSKTALNMVGKCLSIDLAADGIAVALLHPGYVRTEMTNGNGLIEPDESASGLIARMDDLSLETSGIFIHSSGEVLPW</sequence>
<name>A0A3N5Y2Y4_9ALTE</name>
<comment type="caution">
    <text evidence="1">The sequence shown here is derived from an EMBL/GenBank/DDBJ whole genome shotgun (WGS) entry which is preliminary data.</text>
</comment>
<dbReference type="Pfam" id="PF00106">
    <property type="entry name" value="adh_short"/>
    <property type="match status" value="1"/>
</dbReference>
<dbReference type="PANTHER" id="PTHR45458">
    <property type="entry name" value="SHORT-CHAIN DEHYDROGENASE/REDUCTASE SDR"/>
    <property type="match status" value="1"/>
</dbReference>
<proteinExistence type="predicted"/>